<protein>
    <recommendedName>
        <fullName evidence="3">Alginate lyase domain-containing protein</fullName>
    </recommendedName>
</protein>
<dbReference type="Proteomes" id="UP000253961">
    <property type="component" value="Unassembled WGS sequence"/>
</dbReference>
<proteinExistence type="predicted"/>
<gene>
    <name evidence="4" type="ORF">DU508_22550</name>
</gene>
<keyword evidence="2" id="KW-0456">Lyase</keyword>
<evidence type="ECO:0000256" key="2">
    <source>
        <dbReference type="ARBA" id="ARBA00023239"/>
    </source>
</evidence>
<dbReference type="Gene3D" id="1.50.10.100">
    <property type="entry name" value="Chondroitin AC/alginate lyase"/>
    <property type="match status" value="1"/>
</dbReference>
<name>A0A369PPR4_9SPHI</name>
<feature type="domain" description="Alginate lyase" evidence="3">
    <location>
        <begin position="95"/>
        <end position="360"/>
    </location>
</feature>
<reference evidence="4 5" key="1">
    <citation type="submission" date="2018-07" db="EMBL/GenBank/DDBJ databases">
        <title>Pedobacter sp. nov., isolated from soil.</title>
        <authorList>
            <person name="Zhou L.Y."/>
            <person name="Du Z.J."/>
        </authorList>
    </citation>
    <scope>NUCLEOTIDE SEQUENCE [LARGE SCALE GENOMIC DNA]</scope>
    <source>
        <strain evidence="4 5">JDX94</strain>
    </source>
</reference>
<dbReference type="GO" id="GO:0016829">
    <property type="term" value="F:lyase activity"/>
    <property type="evidence" value="ECO:0007669"/>
    <property type="project" value="UniProtKB-KW"/>
</dbReference>
<evidence type="ECO:0000256" key="1">
    <source>
        <dbReference type="ARBA" id="ARBA00022729"/>
    </source>
</evidence>
<keyword evidence="5" id="KW-1185">Reference proteome</keyword>
<dbReference type="SUPFAM" id="SSF48230">
    <property type="entry name" value="Chondroitin AC/alginate lyase"/>
    <property type="match status" value="1"/>
</dbReference>
<dbReference type="EMBL" id="QPKV01000015">
    <property type="protein sequence ID" value="RDC54270.1"/>
    <property type="molecule type" value="Genomic_DNA"/>
</dbReference>
<dbReference type="GO" id="GO:0042597">
    <property type="term" value="C:periplasmic space"/>
    <property type="evidence" value="ECO:0007669"/>
    <property type="project" value="InterPro"/>
</dbReference>
<organism evidence="4 5">
    <name type="scientific">Pedobacter chinensis</name>
    <dbReference type="NCBI Taxonomy" id="2282421"/>
    <lineage>
        <taxon>Bacteria</taxon>
        <taxon>Pseudomonadati</taxon>
        <taxon>Bacteroidota</taxon>
        <taxon>Sphingobacteriia</taxon>
        <taxon>Sphingobacteriales</taxon>
        <taxon>Sphingobacteriaceae</taxon>
        <taxon>Pedobacter</taxon>
    </lineage>
</organism>
<evidence type="ECO:0000313" key="5">
    <source>
        <dbReference type="Proteomes" id="UP000253961"/>
    </source>
</evidence>
<dbReference type="InterPro" id="IPR008397">
    <property type="entry name" value="Alginate_lyase_dom"/>
</dbReference>
<evidence type="ECO:0000259" key="3">
    <source>
        <dbReference type="Pfam" id="PF05426"/>
    </source>
</evidence>
<sequence length="419" mass="48729">MVLILKIKRMMKDYKLNKALVLFVVLGAISFCVKGQLNHSGPYLMDELSHQQNVELFKKKDKDFLRKVQILVKKSDIILKNPNYSVTFFKDGKIAPSGNKHDYYSISTYHDLDEKGNIRFKDGKRNSSIRDFRDKQQLWDMVVDLQVLSLTYYFTKDERYGKKARELLSVFFLNKETAMNPNLNYAQVRPDTKLGTFSGLVDVVVITQIPDIFYLFKGSKNFDNQFTNRIVDWFKQYLQWLQQSKPGKIASIQKNNQVNYYNTQVAVFKLFTGRDPETVKKEVYDKAIKSVQIQIDSEGKQPLELKRATPIGYSVYNLKGIMLLASLSDNIKGKDIWNYSYNGSSLKSALQWLNKTYKDQGSKNIRVNANYETITSTTLWDLYMRAIPRIKGLQVDNTVLNRKNDNLLATYFMSRNKLK</sequence>
<keyword evidence="1" id="KW-0732">Signal</keyword>
<dbReference type="Pfam" id="PF05426">
    <property type="entry name" value="Alginate_lyase"/>
    <property type="match status" value="1"/>
</dbReference>
<dbReference type="InterPro" id="IPR008929">
    <property type="entry name" value="Chondroitin_lyas"/>
</dbReference>
<dbReference type="AlphaFoldDB" id="A0A369PPR4"/>
<accession>A0A369PPR4</accession>
<evidence type="ECO:0000313" key="4">
    <source>
        <dbReference type="EMBL" id="RDC54270.1"/>
    </source>
</evidence>
<comment type="caution">
    <text evidence="4">The sequence shown here is derived from an EMBL/GenBank/DDBJ whole genome shotgun (WGS) entry which is preliminary data.</text>
</comment>